<reference evidence="1" key="2">
    <citation type="submission" date="2021-01" db="EMBL/GenBank/DDBJ databases">
        <authorList>
            <person name="Schikora-Tamarit M.A."/>
        </authorList>
    </citation>
    <scope>NUCLEOTIDE SEQUENCE</scope>
    <source>
        <strain evidence="1">NCAIM Y.01608</strain>
    </source>
</reference>
<name>A0A9P8TGK7_9ASCO</name>
<accession>A0A9P8TGK7</accession>
<proteinExistence type="predicted"/>
<organism evidence="1 2">
    <name type="scientific">Ogataea polymorpha</name>
    <dbReference type="NCBI Taxonomy" id="460523"/>
    <lineage>
        <taxon>Eukaryota</taxon>
        <taxon>Fungi</taxon>
        <taxon>Dikarya</taxon>
        <taxon>Ascomycota</taxon>
        <taxon>Saccharomycotina</taxon>
        <taxon>Pichiomycetes</taxon>
        <taxon>Pichiales</taxon>
        <taxon>Pichiaceae</taxon>
        <taxon>Ogataea</taxon>
    </lineage>
</organism>
<gene>
    <name evidence="1" type="ORF">OGATHE_000082</name>
</gene>
<keyword evidence="2" id="KW-1185">Reference proteome</keyword>
<evidence type="ECO:0000313" key="2">
    <source>
        <dbReference type="Proteomes" id="UP000788993"/>
    </source>
</evidence>
<dbReference type="AlphaFoldDB" id="A0A9P8TGK7"/>
<comment type="caution">
    <text evidence="1">The sequence shown here is derived from an EMBL/GenBank/DDBJ whole genome shotgun (WGS) entry which is preliminary data.</text>
</comment>
<sequence>MEHPLIHLRFQEAATVFWLNVSVPVWMGVDGNEVRGLTQAFVVLVCSDSVDSHHLSGPAFRRECRSSGGDSIDHVRGRLSILHPLVTDGHSVDAVPALAGCLDLLGQSSNVVSERVDVVESGKNFLVGAHIGHDVGDAGAVWSVDSDDFVGGEFGNVAGNLALRFARSRVGVRRVCDTLAFLCVGLHRAGRGRRAGGRGGAGA</sequence>
<dbReference type="Proteomes" id="UP000788993">
    <property type="component" value="Unassembled WGS sequence"/>
</dbReference>
<protein>
    <submittedName>
        <fullName evidence="1">Uncharacterized protein</fullName>
    </submittedName>
</protein>
<evidence type="ECO:0000313" key="1">
    <source>
        <dbReference type="EMBL" id="KAH3678813.1"/>
    </source>
</evidence>
<dbReference type="EMBL" id="JAEUBD010000013">
    <property type="protein sequence ID" value="KAH3678813.1"/>
    <property type="molecule type" value="Genomic_DNA"/>
</dbReference>
<reference evidence="1" key="1">
    <citation type="journal article" date="2021" name="Open Biol.">
        <title>Shared evolutionary footprints suggest mitochondrial oxidative damage underlies multiple complex I losses in fungi.</title>
        <authorList>
            <person name="Schikora-Tamarit M.A."/>
            <person name="Marcet-Houben M."/>
            <person name="Nosek J."/>
            <person name="Gabaldon T."/>
        </authorList>
    </citation>
    <scope>NUCLEOTIDE SEQUENCE</scope>
    <source>
        <strain evidence="1">NCAIM Y.01608</strain>
    </source>
</reference>